<evidence type="ECO:0000313" key="2">
    <source>
        <dbReference type="Proteomes" id="UP001165064"/>
    </source>
</evidence>
<organism evidence="1 2">
    <name type="scientific">Ambrosiozyma monospora</name>
    <name type="common">Yeast</name>
    <name type="synonym">Endomycopsis monosporus</name>
    <dbReference type="NCBI Taxonomy" id="43982"/>
    <lineage>
        <taxon>Eukaryota</taxon>
        <taxon>Fungi</taxon>
        <taxon>Dikarya</taxon>
        <taxon>Ascomycota</taxon>
        <taxon>Saccharomycotina</taxon>
        <taxon>Pichiomycetes</taxon>
        <taxon>Pichiales</taxon>
        <taxon>Pichiaceae</taxon>
        <taxon>Ambrosiozyma</taxon>
    </lineage>
</organism>
<dbReference type="Proteomes" id="UP001165064">
    <property type="component" value="Unassembled WGS sequence"/>
</dbReference>
<proteinExistence type="predicted"/>
<protein>
    <submittedName>
        <fullName evidence="1">Unnamed protein product</fullName>
    </submittedName>
</protein>
<dbReference type="EMBL" id="BSXS01017483">
    <property type="protein sequence ID" value="GMF08895.1"/>
    <property type="molecule type" value="Genomic_DNA"/>
</dbReference>
<accession>A0ACB5UCT6</accession>
<comment type="caution">
    <text evidence="1">The sequence shown here is derived from an EMBL/GenBank/DDBJ whole genome shotgun (WGS) entry which is preliminary data.</text>
</comment>
<reference evidence="1" key="1">
    <citation type="submission" date="2023-04" db="EMBL/GenBank/DDBJ databases">
        <title>Ambrosiozyma monospora NBRC 10751.</title>
        <authorList>
            <person name="Ichikawa N."/>
            <person name="Sato H."/>
            <person name="Tonouchi N."/>
        </authorList>
    </citation>
    <scope>NUCLEOTIDE SEQUENCE</scope>
    <source>
        <strain evidence="1">NBRC 10751</strain>
    </source>
</reference>
<evidence type="ECO:0000313" key="1">
    <source>
        <dbReference type="EMBL" id="GMF08895.1"/>
    </source>
</evidence>
<sequence length="94" mass="10861">MITFHGSHTSDDSGKNWREVLKSTKDKVEEKMKVGMIDFGFSLEDNNESIRNWLNSVFDEETYSSIFGDAFSNFENLNEFNNDTGLTGINQFQY</sequence>
<gene>
    <name evidence="1" type="ORF">Amon02_001339000</name>
</gene>
<keyword evidence="2" id="KW-1185">Reference proteome</keyword>
<name>A0ACB5UCT6_AMBMO</name>